<name>A0A1Z3HRY9_9CYAN</name>
<gene>
    <name evidence="1" type="ORF">XM38_039980</name>
</gene>
<dbReference type="Proteomes" id="UP000191901">
    <property type="component" value="Chromosome"/>
</dbReference>
<evidence type="ECO:0000313" key="2">
    <source>
        <dbReference type="Proteomes" id="UP000191901"/>
    </source>
</evidence>
<proteinExistence type="predicted"/>
<dbReference type="OrthoDB" id="626916at2"/>
<organism evidence="1 2">
    <name type="scientific">Halomicronema hongdechloris C2206</name>
    <dbReference type="NCBI Taxonomy" id="1641165"/>
    <lineage>
        <taxon>Bacteria</taxon>
        <taxon>Bacillati</taxon>
        <taxon>Cyanobacteriota</taxon>
        <taxon>Cyanophyceae</taxon>
        <taxon>Nodosilineales</taxon>
        <taxon>Nodosilineaceae</taxon>
        <taxon>Halomicronema</taxon>
    </lineage>
</organism>
<dbReference type="AlphaFoldDB" id="A0A1Z3HRY9"/>
<keyword evidence="2" id="KW-1185">Reference proteome</keyword>
<accession>A0A1Z3HRY9</accession>
<dbReference type="KEGG" id="hhg:XM38_039980"/>
<reference evidence="1 2" key="1">
    <citation type="journal article" date="2016" name="Biochim. Biophys. Acta">
        <title>Characterization of red-shifted phycobilisomes isolated from the chlorophyll f-containing cyanobacterium Halomicronema hongdechloris.</title>
        <authorList>
            <person name="Li Y."/>
            <person name="Lin Y."/>
            <person name="Garvey C.J."/>
            <person name="Birch D."/>
            <person name="Corkery R.W."/>
            <person name="Loughlin P.C."/>
            <person name="Scheer H."/>
            <person name="Willows R.D."/>
            <person name="Chen M."/>
        </authorList>
    </citation>
    <scope>NUCLEOTIDE SEQUENCE [LARGE SCALE GENOMIC DNA]</scope>
    <source>
        <strain evidence="1 2">C2206</strain>
    </source>
</reference>
<protein>
    <submittedName>
        <fullName evidence="1">Uncharacterized protein</fullName>
    </submittedName>
</protein>
<dbReference type="RefSeq" id="WP_088430722.1">
    <property type="nucleotide sequence ID" value="NZ_CP021983.2"/>
</dbReference>
<sequence length="800" mass="87473">MTHSSQPKRVPLYDRLPQIYHVRDAEQSPPGQLRHYLAVVEAVFGEIHANIEALYHDFFIDTCDEWVIPYIADLLGTTHLKGEARTLRADVADTIALRRRKGTLDAIAWLTYNLSGWGVHGVELRENLLWTQHLNHQRPDAGGVPPYSLPGVSRFTPIRGGTVPVRDAAMLSLVNTPFDPFGHTVDVKPPGLDAVRYNLPNLAIFLWRLAAYRVTVSPPVIRDVIDNSAAGTGASFILRVDVHPLGQPLRLFNTSRFDPNQRPPVVSQLDQTPGPIPPARLNQGSAAGVPEAYVQVDTYDPASLSNPDLDTVDRLDIGAVGLQLHLPEPEFTNRSWPRSEPPPPPAWTLRGDNLCAWETGLARPLQNNEIAVDPVIGRLLIGVETAAAAAALETGLLLTHTYGAVGPVGAHPLSRQPLPDTWQGETVAVRPVNFHSDPNGLQAALHDIQTATAPIVIEIRDSMVHELDLGAIASPLDEAGGFNLRLNRSLIIRAASGQRPLIRLSQPLRFRPSRVFDPDPEVQTQLDAVMDRLTVRLEGLYLTRAAGFPAGDPLIARAALHSLELVDCILDPGGFQQLDGSRAPIRPALELANFYGFPPGSDQEVAFNQTPEIHLQRTISGPLTIDTDYRLFLTHALLDAGKGVGDAPDDSFAVAGPGSLPEGRWGPPTVVNGLTVFGRMRVDEIRGQGGIWVHALEVLHNQTGCLKFSYFSGQGDRLPQHHGCVTGPEARLRFISEICGQPAYGQLARSSDFRIRERGPGDDAMGAFGFLLEAHKWRNLQIRYREFMPLGVSPLLIPVT</sequence>
<dbReference type="EMBL" id="CP021983">
    <property type="protein sequence ID" value="ASC73036.1"/>
    <property type="molecule type" value="Genomic_DNA"/>
</dbReference>
<evidence type="ECO:0000313" key="1">
    <source>
        <dbReference type="EMBL" id="ASC73036.1"/>
    </source>
</evidence>